<gene>
    <name evidence="5" type="ordered locus">Hoch_0445</name>
</gene>
<dbReference type="InterPro" id="IPR013519">
    <property type="entry name" value="Int_alpha_beta-p"/>
</dbReference>
<dbReference type="SUPFAM" id="SSF69318">
    <property type="entry name" value="Integrin alpha N-terminal domain"/>
    <property type="match status" value="1"/>
</dbReference>
<dbReference type="InterPro" id="IPR000413">
    <property type="entry name" value="Integrin_alpha"/>
</dbReference>
<proteinExistence type="predicted"/>
<dbReference type="GO" id="GO:0008305">
    <property type="term" value="C:integrin complex"/>
    <property type="evidence" value="ECO:0007669"/>
    <property type="project" value="InterPro"/>
</dbReference>
<dbReference type="OrthoDB" id="127762at2"/>
<keyword evidence="4" id="KW-0325">Glycoprotein</keyword>
<dbReference type="Gene3D" id="2.130.10.130">
    <property type="entry name" value="Integrin alpha, N-terminal"/>
    <property type="match status" value="2"/>
</dbReference>
<evidence type="ECO:0000256" key="3">
    <source>
        <dbReference type="ARBA" id="ARBA00022801"/>
    </source>
</evidence>
<dbReference type="HOGENOM" id="CLU_306915_0_0_7"/>
<dbReference type="PRINTS" id="PR01185">
    <property type="entry name" value="INTEGRINA"/>
</dbReference>
<dbReference type="PANTHER" id="PTHR23221:SF7">
    <property type="entry name" value="PHOSPHATIDYLINOSITOL-GLYCAN-SPECIFIC PHOSPHOLIPASE D"/>
    <property type="match status" value="1"/>
</dbReference>
<dbReference type="PANTHER" id="PTHR23221">
    <property type="entry name" value="GLYCOSYLPHOSPHATIDYLINOSITOL PHOSPHOLIPASE D"/>
    <property type="match status" value="1"/>
</dbReference>
<evidence type="ECO:0000313" key="6">
    <source>
        <dbReference type="Proteomes" id="UP000001880"/>
    </source>
</evidence>
<reference evidence="5 6" key="1">
    <citation type="journal article" date="2010" name="Stand. Genomic Sci.">
        <title>Complete genome sequence of Haliangium ochraceum type strain (SMP-2).</title>
        <authorList>
            <consortium name="US DOE Joint Genome Institute (JGI-PGF)"/>
            <person name="Ivanova N."/>
            <person name="Daum C."/>
            <person name="Lang E."/>
            <person name="Abt B."/>
            <person name="Kopitz M."/>
            <person name="Saunders E."/>
            <person name="Lapidus A."/>
            <person name="Lucas S."/>
            <person name="Glavina Del Rio T."/>
            <person name="Nolan M."/>
            <person name="Tice H."/>
            <person name="Copeland A."/>
            <person name="Cheng J.F."/>
            <person name="Chen F."/>
            <person name="Bruce D."/>
            <person name="Goodwin L."/>
            <person name="Pitluck S."/>
            <person name="Mavromatis K."/>
            <person name="Pati A."/>
            <person name="Mikhailova N."/>
            <person name="Chen A."/>
            <person name="Palaniappan K."/>
            <person name="Land M."/>
            <person name="Hauser L."/>
            <person name="Chang Y.J."/>
            <person name="Jeffries C.D."/>
            <person name="Detter J.C."/>
            <person name="Brettin T."/>
            <person name="Rohde M."/>
            <person name="Goker M."/>
            <person name="Bristow J."/>
            <person name="Markowitz V."/>
            <person name="Eisen J.A."/>
            <person name="Hugenholtz P."/>
            <person name="Kyrpides N.C."/>
            <person name="Klenk H.P."/>
        </authorList>
    </citation>
    <scope>NUCLEOTIDE SEQUENCE [LARGE SCALE GENOMIC DNA]</scope>
    <source>
        <strain evidence="6">DSM 14365 / CIP 107738 / JCM 11303 / AJ 13395 / SMP-2</strain>
    </source>
</reference>
<dbReference type="STRING" id="502025.Hoch_0445"/>
<dbReference type="GO" id="GO:0016787">
    <property type="term" value="F:hydrolase activity"/>
    <property type="evidence" value="ECO:0007669"/>
    <property type="project" value="UniProtKB-KW"/>
</dbReference>
<dbReference type="RefSeq" id="WP_012825713.1">
    <property type="nucleotide sequence ID" value="NC_013440.1"/>
</dbReference>
<dbReference type="PROSITE" id="PS51470">
    <property type="entry name" value="FG_GAP"/>
    <property type="match status" value="3"/>
</dbReference>
<dbReference type="KEGG" id="hoh:Hoch_0445"/>
<accession>D0LK52</accession>
<name>D0LK52_HALO1</name>
<dbReference type="EMBL" id="CP001804">
    <property type="protein sequence ID" value="ACY13086.1"/>
    <property type="molecule type" value="Genomic_DNA"/>
</dbReference>
<evidence type="ECO:0000256" key="4">
    <source>
        <dbReference type="ARBA" id="ARBA00023180"/>
    </source>
</evidence>
<sequence length="964" mass="98422">MMTTSHSPVPDGSGCARATTPARGGLRVASWRRAALLLAAFASGATGCGDGPLCASDIAVFIASPDLRSGPLADTDDLPGEYVDVVVRTSLRAGEQVELLVTTNGELLRRAGVADAEGIAVFEYVYLPSGSSRVEARGVTAECGSGSDIVDVEVADANLSGLCQLELVEVPWGLVGYPAPVFGPANDSNPIAEDFQLNVRVTAPPGTQVNLQMVDTDTGSSSSAGSRVVDGSSVARYTLTLDDGARSLFAICQYNDGGRENSDSVAFVVDLEAPVCDVVSHEDGLTLTAADDFDQDPSNGFQLEIIGQVNVVSELALESWEPPTFTIGDTVMFIGSEYDAVGRSSAVVTLDAGAQYLFGFSADDALANVCNAYVSLRVPADVAGELSLRALNRQALELSFPDLAGAGGTYEVRLAEEPVTDENFSEVGVDVDVPPSSGQGGQRVLALEGLRPGREYYVGVRMTPELGVPSFLGSAGPLSIDLGRSGARLPVAPEEGQNSLGYQLAAGDFNGDSFSDVAAAAPFKQVGGVGGVGAVYVYLGSAEGLPTTPDLTIEGTVAGGQFGNGLAALRWDDDGVDDLVVSAPLSGSGQVFVFRGGSDFAASGPGDAAANIEAGSGAGDWFAGSALGFALTSAHFDDDERADLVMSAPGGGGGNGGVVVLYGGQATQDAVLSSLGSGGSGALKARVLEDPDPGNIFDDPDAPFFGHYAFLLGRTEGALDSTDDIAVGYTENNALVVFRGRPQPDSAGVSIAAFDPALDLEIVRNTPDTVTGFGSAVASIEDLNGDGARDLVVGAWRDAANDGRVELYRGNAVGAGVSNSSIRLGSLIHDDSLCAEVGCGLGSAVVNNAAGGGAPDIDGDGREDLLVTAGIGAGQVRLLVWFGGDIPLGGDEPMGTAQYVIDAPADFVAGAFGSSSESSPIQALWAGDVNDDGLEDICWADWSAGERDGAFELLFDPDPEPSPE</sequence>
<keyword evidence="6" id="KW-1185">Reference proteome</keyword>
<keyword evidence="2" id="KW-0677">Repeat</keyword>
<protein>
    <submittedName>
        <fullName evidence="5">FG-GAP repeat protein</fullName>
    </submittedName>
</protein>
<dbReference type="GO" id="GO:0007155">
    <property type="term" value="P:cell adhesion"/>
    <property type="evidence" value="ECO:0007669"/>
    <property type="project" value="InterPro"/>
</dbReference>
<keyword evidence="3" id="KW-0378">Hydrolase</keyword>
<evidence type="ECO:0000256" key="2">
    <source>
        <dbReference type="ARBA" id="ARBA00022737"/>
    </source>
</evidence>
<evidence type="ECO:0000313" key="5">
    <source>
        <dbReference type="EMBL" id="ACY13086.1"/>
    </source>
</evidence>
<dbReference type="SMART" id="SM00191">
    <property type="entry name" value="Int_alpha"/>
    <property type="match status" value="4"/>
</dbReference>
<organism evidence="5 6">
    <name type="scientific">Haliangium ochraceum (strain DSM 14365 / JCM 11303 / SMP-2)</name>
    <dbReference type="NCBI Taxonomy" id="502025"/>
    <lineage>
        <taxon>Bacteria</taxon>
        <taxon>Pseudomonadati</taxon>
        <taxon>Myxococcota</taxon>
        <taxon>Polyangia</taxon>
        <taxon>Haliangiales</taxon>
        <taxon>Kofleriaceae</taxon>
        <taxon>Haliangium</taxon>
    </lineage>
</organism>
<dbReference type="InterPro" id="IPR013517">
    <property type="entry name" value="FG-GAP"/>
</dbReference>
<dbReference type="InterPro" id="IPR028994">
    <property type="entry name" value="Integrin_alpha_N"/>
</dbReference>
<evidence type="ECO:0000256" key="1">
    <source>
        <dbReference type="ARBA" id="ARBA00022729"/>
    </source>
</evidence>
<dbReference type="AlphaFoldDB" id="D0LK52"/>
<keyword evidence="1" id="KW-0732">Signal</keyword>
<dbReference type="eggNOG" id="COG5555">
    <property type="taxonomic scope" value="Bacteria"/>
</dbReference>
<dbReference type="Pfam" id="PF01839">
    <property type="entry name" value="FG-GAP"/>
    <property type="match status" value="1"/>
</dbReference>
<dbReference type="Proteomes" id="UP000001880">
    <property type="component" value="Chromosome"/>
</dbReference>